<comment type="subcellular location">
    <subcellularLocation>
        <location evidence="1">Nucleus</location>
    </subcellularLocation>
</comment>
<evidence type="ECO:0008006" key="9">
    <source>
        <dbReference type="Google" id="ProtNLM"/>
    </source>
</evidence>
<dbReference type="InterPro" id="IPR050987">
    <property type="entry name" value="AtrR-like"/>
</dbReference>
<evidence type="ECO:0000256" key="2">
    <source>
        <dbReference type="ARBA" id="ARBA00023015"/>
    </source>
</evidence>
<evidence type="ECO:0000256" key="6">
    <source>
        <dbReference type="SAM" id="MobiDB-lite"/>
    </source>
</evidence>
<organism evidence="7 8">
    <name type="scientific">Fusarium sarcochroum</name>
    <dbReference type="NCBI Taxonomy" id="1208366"/>
    <lineage>
        <taxon>Eukaryota</taxon>
        <taxon>Fungi</taxon>
        <taxon>Dikarya</taxon>
        <taxon>Ascomycota</taxon>
        <taxon>Pezizomycotina</taxon>
        <taxon>Sordariomycetes</taxon>
        <taxon>Hypocreomycetidae</taxon>
        <taxon>Hypocreales</taxon>
        <taxon>Nectriaceae</taxon>
        <taxon>Fusarium</taxon>
        <taxon>Fusarium lateritium species complex</taxon>
    </lineage>
</organism>
<dbReference type="AlphaFoldDB" id="A0A8H4TIY6"/>
<dbReference type="GO" id="GO:0005634">
    <property type="term" value="C:nucleus"/>
    <property type="evidence" value="ECO:0007669"/>
    <property type="project" value="UniProtKB-SubCell"/>
</dbReference>
<dbReference type="PANTHER" id="PTHR46910:SF37">
    <property type="entry name" value="ZN(II)2CYS6 TRANSCRIPTION FACTOR (EUROFUNG)"/>
    <property type="match status" value="1"/>
</dbReference>
<sequence length="552" mass="60833">MKISAVSSALVFPESPRYGQAHGSNTGNNELYIDRILRCGPQDIVLCDESTVVKVCNLSLPILIRHVSIKSSFSGLGKQTLTPLVSQAPDDIVPSSSIPFFSNNRITSLAGRLGTDSLRELVENLDDLIKKRVCQKQTSPWDGINFQKHEPVVIQPQMAQAFIQAFFTNIYPVYPFLDRQEFIARASDVYLDDILQINVPFSALYHSVLALGSQFFHCGSFVPYAGQAWDLFQVSLGNLSEILAAPVMLVNLQLLADEDIGCVIPVAPESVFGDYDWFPSAIRLARISSIAYSSLFSVNASSKSKTSLATSIKRLRHLLDGWRLSVPPPFRPGEVIRHHADLNPSTKLVLLQTQYAYYNIIFAIERLAVQVDTEEGKACEESKTSLISAAGSVVELIVFVDFEPHVPIFISGTMPLSALFILFDYIIHNPRHARTEENLVLLDTASRYFAIIDSLSNGALPGSIISEFASIARQYVSVLRKSTVKSGIDSFGSTPDRTTATTSTDWTPDMTDGPGTSSLSHHSLSDITSDVRMGELKTLFGWVFPDWDDASI</sequence>
<feature type="region of interest" description="Disordered" evidence="6">
    <location>
        <begin position="490"/>
        <end position="521"/>
    </location>
</feature>
<accession>A0A8H4TIY6</accession>
<dbReference type="PANTHER" id="PTHR46910">
    <property type="entry name" value="TRANSCRIPTION FACTOR PDR1"/>
    <property type="match status" value="1"/>
</dbReference>
<evidence type="ECO:0000313" key="8">
    <source>
        <dbReference type="Proteomes" id="UP000622797"/>
    </source>
</evidence>
<keyword evidence="5" id="KW-0539">Nucleus</keyword>
<proteinExistence type="predicted"/>
<evidence type="ECO:0000313" key="7">
    <source>
        <dbReference type="EMBL" id="KAF4958733.1"/>
    </source>
</evidence>
<evidence type="ECO:0000256" key="5">
    <source>
        <dbReference type="ARBA" id="ARBA00023242"/>
    </source>
</evidence>
<keyword evidence="3" id="KW-0238">DNA-binding</keyword>
<dbReference type="CDD" id="cd12148">
    <property type="entry name" value="fungal_TF_MHR"/>
    <property type="match status" value="1"/>
</dbReference>
<keyword evidence="4" id="KW-0804">Transcription</keyword>
<evidence type="ECO:0000256" key="4">
    <source>
        <dbReference type="ARBA" id="ARBA00023163"/>
    </source>
</evidence>
<dbReference type="Proteomes" id="UP000622797">
    <property type="component" value="Unassembled WGS sequence"/>
</dbReference>
<keyword evidence="2" id="KW-0805">Transcription regulation</keyword>
<dbReference type="EMBL" id="JABEXW010000679">
    <property type="protein sequence ID" value="KAF4958733.1"/>
    <property type="molecule type" value="Genomic_DNA"/>
</dbReference>
<dbReference type="GO" id="GO:0003677">
    <property type="term" value="F:DNA binding"/>
    <property type="evidence" value="ECO:0007669"/>
    <property type="project" value="UniProtKB-KW"/>
</dbReference>
<dbReference type="GO" id="GO:0003700">
    <property type="term" value="F:DNA-binding transcription factor activity"/>
    <property type="evidence" value="ECO:0007669"/>
    <property type="project" value="InterPro"/>
</dbReference>
<protein>
    <recommendedName>
        <fullName evidence="9">Transcription factor domain-containing protein</fullName>
    </recommendedName>
</protein>
<gene>
    <name evidence="7" type="ORF">FSARC_10924</name>
</gene>
<name>A0A8H4TIY6_9HYPO</name>
<keyword evidence="8" id="KW-1185">Reference proteome</keyword>
<evidence type="ECO:0000256" key="1">
    <source>
        <dbReference type="ARBA" id="ARBA00004123"/>
    </source>
</evidence>
<dbReference type="OrthoDB" id="39175at2759"/>
<evidence type="ECO:0000256" key="3">
    <source>
        <dbReference type="ARBA" id="ARBA00023125"/>
    </source>
</evidence>
<feature type="compositionally biased region" description="Low complexity" evidence="6">
    <location>
        <begin position="494"/>
        <end position="512"/>
    </location>
</feature>
<reference evidence="7" key="1">
    <citation type="journal article" date="2020" name="BMC Genomics">
        <title>Correction to: Identification and distribution of gene clusters required for synthesis of sphingolipid metabolism inhibitors in diverse species of the filamentous fungus Fusarium.</title>
        <authorList>
            <person name="Kim H.S."/>
            <person name="Lohmar J.M."/>
            <person name="Busman M."/>
            <person name="Brown D.W."/>
            <person name="Naumann T.A."/>
            <person name="Divon H.H."/>
            <person name="Lysoe E."/>
            <person name="Uhlig S."/>
            <person name="Proctor R.H."/>
        </authorList>
    </citation>
    <scope>NUCLEOTIDE SEQUENCE</scope>
    <source>
        <strain evidence="7">NRRL 20472</strain>
    </source>
</reference>
<comment type="caution">
    <text evidence="7">The sequence shown here is derived from an EMBL/GenBank/DDBJ whole genome shotgun (WGS) entry which is preliminary data.</text>
</comment>
<reference evidence="7" key="2">
    <citation type="submission" date="2020-05" db="EMBL/GenBank/DDBJ databases">
        <authorList>
            <person name="Kim H.-S."/>
            <person name="Proctor R.H."/>
            <person name="Brown D.W."/>
        </authorList>
    </citation>
    <scope>NUCLEOTIDE SEQUENCE</scope>
    <source>
        <strain evidence="7">NRRL 20472</strain>
    </source>
</reference>